<evidence type="ECO:0008006" key="3">
    <source>
        <dbReference type="Google" id="ProtNLM"/>
    </source>
</evidence>
<dbReference type="Proteomes" id="UP000295278">
    <property type="component" value="Unassembled WGS sequence"/>
</dbReference>
<organism evidence="1 2">
    <name type="scientific">Flavobacterium caseinilyticum</name>
    <dbReference type="NCBI Taxonomy" id="2541732"/>
    <lineage>
        <taxon>Bacteria</taxon>
        <taxon>Pseudomonadati</taxon>
        <taxon>Bacteroidota</taxon>
        <taxon>Flavobacteriia</taxon>
        <taxon>Flavobacteriales</taxon>
        <taxon>Flavobacteriaceae</taxon>
        <taxon>Flavobacterium</taxon>
    </lineage>
</organism>
<sequence>MLYKETVSKEMWELLQRLMKDEKLKGLSLVGGTALSLMIDHRLRIDIDLFTIRDFDEQAMLSHLKDQHQVKIRKILENTVLLDLGQVKVDIISHWYPWQETIQTEKAVRLLSLYFRCYFMKNFIKKTI</sequence>
<protein>
    <recommendedName>
        <fullName evidence="3">Nucleotidyl transferase AbiEii/AbiGii toxin family protein</fullName>
    </recommendedName>
</protein>
<evidence type="ECO:0000313" key="1">
    <source>
        <dbReference type="EMBL" id="TDD76077.1"/>
    </source>
</evidence>
<dbReference type="InterPro" id="IPR014942">
    <property type="entry name" value="AbiEii"/>
</dbReference>
<name>A0A4V2YU26_9FLAO</name>
<accession>A0A4V2YU26</accession>
<dbReference type="AlphaFoldDB" id="A0A4V2YU26"/>
<proteinExistence type="predicted"/>
<dbReference type="OrthoDB" id="9796281at2"/>
<reference evidence="1 2" key="1">
    <citation type="submission" date="2019-03" db="EMBL/GenBank/DDBJ databases">
        <title>Flavobacterium AT-3-2 sp. nov., isolated from arctic soil.</title>
        <authorList>
            <person name="Chaudhary D.K."/>
        </authorList>
    </citation>
    <scope>NUCLEOTIDE SEQUENCE [LARGE SCALE GENOMIC DNA]</scope>
    <source>
        <strain evidence="1 2">AT-3-2</strain>
    </source>
</reference>
<gene>
    <name evidence="1" type="ORF">E0F89_11015</name>
</gene>
<keyword evidence="2" id="KW-1185">Reference proteome</keyword>
<dbReference type="RefSeq" id="WP_131909824.1">
    <property type="nucleotide sequence ID" value="NZ_SMFM01000004.1"/>
</dbReference>
<dbReference type="Pfam" id="PF08843">
    <property type="entry name" value="AbiEii"/>
    <property type="match status" value="1"/>
</dbReference>
<evidence type="ECO:0000313" key="2">
    <source>
        <dbReference type="Proteomes" id="UP000295278"/>
    </source>
</evidence>
<dbReference type="EMBL" id="SMFM01000004">
    <property type="protein sequence ID" value="TDD76077.1"/>
    <property type="molecule type" value="Genomic_DNA"/>
</dbReference>
<comment type="caution">
    <text evidence="1">The sequence shown here is derived from an EMBL/GenBank/DDBJ whole genome shotgun (WGS) entry which is preliminary data.</text>
</comment>